<evidence type="ECO:0000313" key="3">
    <source>
        <dbReference type="Proteomes" id="UP000057609"/>
    </source>
</evidence>
<dbReference type="KEGG" id="gpi:GPICK_12900"/>
<feature type="domain" description="Ice-binding protein C-terminal" evidence="1">
    <location>
        <begin position="263"/>
        <end position="286"/>
    </location>
</feature>
<dbReference type="Proteomes" id="UP000057609">
    <property type="component" value="Chromosome"/>
</dbReference>
<dbReference type="NCBIfam" id="TIGR02595">
    <property type="entry name" value="PEP_CTERM"/>
    <property type="match status" value="1"/>
</dbReference>
<protein>
    <recommendedName>
        <fullName evidence="1">Ice-binding protein C-terminal domain-containing protein</fullName>
    </recommendedName>
</protein>
<dbReference type="HOGENOM" id="CLU_968950_0_0_7"/>
<gene>
    <name evidence="2" type="ORF">GPICK_12900</name>
</gene>
<accession>A0A0B5BG73</accession>
<name>A0A0B5BG73_9BACT</name>
<reference evidence="2 3" key="1">
    <citation type="journal article" date="2015" name="Genome Announc.">
        <title>Complete Genome of Geobacter pickeringii G13T, a Metal-Reducing Isolate from Sedimentary Kaolin Deposits.</title>
        <authorList>
            <person name="Badalamenti J.P."/>
            <person name="Bond D.R."/>
        </authorList>
    </citation>
    <scope>NUCLEOTIDE SEQUENCE [LARGE SCALE GENOMIC DNA]</scope>
    <source>
        <strain evidence="2 3">G13</strain>
    </source>
</reference>
<dbReference type="AlphaFoldDB" id="A0A0B5BG73"/>
<dbReference type="EMBL" id="CP009788">
    <property type="protein sequence ID" value="AJE04134.1"/>
    <property type="molecule type" value="Genomic_DNA"/>
</dbReference>
<sequence>MKETAKKTVVGYLCLLGILAWASVSSATFISVETQIDNFTFGLTNPKLGIQFGTFNTSASSTVTVGGKVRGSGTNTATDTFSNPLGNFAAVSLNETGSNYYGVSNPSVAGSPVPGGDPTINGINNNGLGGDFVVLASTVAATPADGAHVIVQDMARYEQFFTITGKPRDKGKLTVTADYVFAMLFDNSVLGAAKGKGEVFLQLIDTTRNQTFSDSYLFDSLDPLSQPANGADFYTHLFSPMNVFGGDRIKLIAEARSTSDAAPVPEPGTVMLVGAGILGLVLVRRRI</sequence>
<evidence type="ECO:0000313" key="2">
    <source>
        <dbReference type="EMBL" id="AJE04134.1"/>
    </source>
</evidence>
<keyword evidence="3" id="KW-1185">Reference proteome</keyword>
<proteinExistence type="predicted"/>
<evidence type="ECO:0000259" key="1">
    <source>
        <dbReference type="Pfam" id="PF07589"/>
    </source>
</evidence>
<dbReference type="InterPro" id="IPR013424">
    <property type="entry name" value="Ice-binding_C"/>
</dbReference>
<organism evidence="2 3">
    <name type="scientific">Geobacter pickeringii</name>
    <dbReference type="NCBI Taxonomy" id="345632"/>
    <lineage>
        <taxon>Bacteria</taxon>
        <taxon>Pseudomonadati</taxon>
        <taxon>Thermodesulfobacteriota</taxon>
        <taxon>Desulfuromonadia</taxon>
        <taxon>Geobacterales</taxon>
        <taxon>Geobacteraceae</taxon>
        <taxon>Geobacter</taxon>
    </lineage>
</organism>
<dbReference type="Pfam" id="PF07589">
    <property type="entry name" value="PEP-CTERM"/>
    <property type="match status" value="1"/>
</dbReference>
<dbReference type="RefSeq" id="WP_039743865.1">
    <property type="nucleotide sequence ID" value="NZ_CP009788.1"/>
</dbReference>